<dbReference type="EMBL" id="SJPR01000005">
    <property type="protein sequence ID" value="TWT95417.1"/>
    <property type="molecule type" value="Genomic_DNA"/>
</dbReference>
<organism evidence="1 2">
    <name type="scientific">Botrimarina colliarenosi</name>
    <dbReference type="NCBI Taxonomy" id="2528001"/>
    <lineage>
        <taxon>Bacteria</taxon>
        <taxon>Pseudomonadati</taxon>
        <taxon>Planctomycetota</taxon>
        <taxon>Planctomycetia</taxon>
        <taxon>Pirellulales</taxon>
        <taxon>Lacipirellulaceae</taxon>
        <taxon>Botrimarina</taxon>
    </lineage>
</organism>
<name>A0A5C6A7Q9_9BACT</name>
<gene>
    <name evidence="1" type="ORF">Pla108_35650</name>
</gene>
<accession>A0A5C6A7Q9</accession>
<comment type="caution">
    <text evidence="1">The sequence shown here is derived from an EMBL/GenBank/DDBJ whole genome shotgun (WGS) entry which is preliminary data.</text>
</comment>
<dbReference type="AlphaFoldDB" id="A0A5C6A7Q9"/>
<keyword evidence="2" id="KW-1185">Reference proteome</keyword>
<protein>
    <submittedName>
        <fullName evidence="1">Uncharacterized protein</fullName>
    </submittedName>
</protein>
<dbReference type="InterPro" id="IPR016181">
    <property type="entry name" value="Acyl_CoA_acyltransferase"/>
</dbReference>
<sequence length="221" mass="24987">MESIPLSSATADLSSVLPLGGIQTYFGGTVERTELPISQLDIIMSECQSAMFLLATNCAIRAKQLVKQNLDLSPLVPYLEKRDPRVIHKFEELIDDEAIRDIYACRCTFDNELVASILLAHVFPNDLYIGHVEFADPSQPIPIHQRKSVMQTHRGLGLLSPFMERVDLCAQHRFCDRITLVANETSQQHLFERYGFSVDDYPAAKQQESEGKLIPMHKTVR</sequence>
<dbReference type="Gene3D" id="3.40.630.30">
    <property type="match status" value="1"/>
</dbReference>
<proteinExistence type="predicted"/>
<evidence type="ECO:0000313" key="1">
    <source>
        <dbReference type="EMBL" id="TWT95417.1"/>
    </source>
</evidence>
<reference evidence="1 2" key="1">
    <citation type="submission" date="2019-02" db="EMBL/GenBank/DDBJ databases">
        <title>Deep-cultivation of Planctomycetes and their phenomic and genomic characterization uncovers novel biology.</title>
        <authorList>
            <person name="Wiegand S."/>
            <person name="Jogler M."/>
            <person name="Boedeker C."/>
            <person name="Pinto D."/>
            <person name="Vollmers J."/>
            <person name="Rivas-Marin E."/>
            <person name="Kohn T."/>
            <person name="Peeters S.H."/>
            <person name="Heuer A."/>
            <person name="Rast P."/>
            <person name="Oberbeckmann S."/>
            <person name="Bunk B."/>
            <person name="Jeske O."/>
            <person name="Meyerdierks A."/>
            <person name="Storesund J.E."/>
            <person name="Kallscheuer N."/>
            <person name="Luecker S."/>
            <person name="Lage O.M."/>
            <person name="Pohl T."/>
            <person name="Merkel B.J."/>
            <person name="Hornburger P."/>
            <person name="Mueller R.-W."/>
            <person name="Bruemmer F."/>
            <person name="Labrenz M."/>
            <person name="Spormann A.M."/>
            <person name="Op Den Camp H."/>
            <person name="Overmann J."/>
            <person name="Amann R."/>
            <person name="Jetten M.S.M."/>
            <person name="Mascher T."/>
            <person name="Medema M.H."/>
            <person name="Devos D.P."/>
            <person name="Kaster A.-K."/>
            <person name="Ovreas L."/>
            <person name="Rohde M."/>
            <person name="Galperin M.Y."/>
            <person name="Jogler C."/>
        </authorList>
    </citation>
    <scope>NUCLEOTIDE SEQUENCE [LARGE SCALE GENOMIC DNA]</scope>
    <source>
        <strain evidence="1 2">Pla108</strain>
    </source>
</reference>
<evidence type="ECO:0000313" key="2">
    <source>
        <dbReference type="Proteomes" id="UP000317421"/>
    </source>
</evidence>
<dbReference type="SUPFAM" id="SSF55729">
    <property type="entry name" value="Acyl-CoA N-acyltransferases (Nat)"/>
    <property type="match status" value="1"/>
</dbReference>
<dbReference type="Proteomes" id="UP000317421">
    <property type="component" value="Unassembled WGS sequence"/>
</dbReference>